<accession>A0A0P7BF94</accession>
<evidence type="ECO:0000256" key="1">
    <source>
        <dbReference type="ARBA" id="ARBA00011900"/>
    </source>
</evidence>
<dbReference type="InterPro" id="IPR050953">
    <property type="entry name" value="N4_N6_ade-DNA_methylase"/>
</dbReference>
<dbReference type="EC" id="2.1.1.72" evidence="1"/>
<dbReference type="OrthoDB" id="32195at2"/>
<dbReference type="GO" id="GO:0032259">
    <property type="term" value="P:methylation"/>
    <property type="evidence" value="ECO:0007669"/>
    <property type="project" value="UniProtKB-KW"/>
</dbReference>
<dbReference type="InterPro" id="IPR029063">
    <property type="entry name" value="SAM-dependent_MTases_sf"/>
</dbReference>
<keyword evidence="3" id="KW-0808">Transferase</keyword>
<dbReference type="PROSITE" id="PS00092">
    <property type="entry name" value="N6_MTASE"/>
    <property type="match status" value="1"/>
</dbReference>
<keyword evidence="4" id="KW-0949">S-adenosyl-L-methionine</keyword>
<evidence type="ECO:0000259" key="6">
    <source>
        <dbReference type="Pfam" id="PF07669"/>
    </source>
</evidence>
<protein>
    <recommendedName>
        <fullName evidence="1">site-specific DNA-methyltransferase (adenine-specific)</fullName>
        <ecNumber evidence="1">2.1.1.72</ecNumber>
    </recommendedName>
</protein>
<dbReference type="InterPro" id="IPR011639">
    <property type="entry name" value="MethylTrfase_TaqI-like_dom"/>
</dbReference>
<evidence type="ECO:0000256" key="3">
    <source>
        <dbReference type="ARBA" id="ARBA00022679"/>
    </source>
</evidence>
<dbReference type="RefSeq" id="WP_055143719.1">
    <property type="nucleotide sequence ID" value="NZ_JXSZ01000005.1"/>
</dbReference>
<reference evidence="7 8" key="1">
    <citation type="submission" date="2015-07" db="EMBL/GenBank/DDBJ databases">
        <title>The draft genome sequence of Leadbetterella sp. JN14-9.</title>
        <authorList>
            <person name="Liu Y."/>
            <person name="Du J."/>
            <person name="Shao Z."/>
        </authorList>
    </citation>
    <scope>NUCLEOTIDE SEQUENCE [LARGE SCALE GENOMIC DNA]</scope>
    <source>
        <strain evidence="7 8">JN14-9</strain>
    </source>
</reference>
<evidence type="ECO:0000256" key="4">
    <source>
        <dbReference type="ARBA" id="ARBA00022691"/>
    </source>
</evidence>
<dbReference type="AlphaFoldDB" id="A0A0P7BF94"/>
<dbReference type="GO" id="GO:0003676">
    <property type="term" value="F:nucleic acid binding"/>
    <property type="evidence" value="ECO:0007669"/>
    <property type="project" value="InterPro"/>
</dbReference>
<keyword evidence="8" id="KW-1185">Reference proteome</keyword>
<comment type="catalytic activity">
    <reaction evidence="5">
        <text>a 2'-deoxyadenosine in DNA + S-adenosyl-L-methionine = an N(6)-methyl-2'-deoxyadenosine in DNA + S-adenosyl-L-homocysteine + H(+)</text>
        <dbReference type="Rhea" id="RHEA:15197"/>
        <dbReference type="Rhea" id="RHEA-COMP:12418"/>
        <dbReference type="Rhea" id="RHEA-COMP:12419"/>
        <dbReference type="ChEBI" id="CHEBI:15378"/>
        <dbReference type="ChEBI" id="CHEBI:57856"/>
        <dbReference type="ChEBI" id="CHEBI:59789"/>
        <dbReference type="ChEBI" id="CHEBI:90615"/>
        <dbReference type="ChEBI" id="CHEBI:90616"/>
        <dbReference type="EC" id="2.1.1.72"/>
    </reaction>
</comment>
<dbReference type="STRING" id="1605367.AFM12_02630"/>
<dbReference type="GO" id="GO:0006304">
    <property type="term" value="P:DNA modification"/>
    <property type="evidence" value="ECO:0007669"/>
    <property type="project" value="InterPro"/>
</dbReference>
<keyword evidence="2 7" id="KW-0489">Methyltransferase</keyword>
<name>A0A0P7BF94_9BACT</name>
<dbReference type="SUPFAM" id="SSF53335">
    <property type="entry name" value="S-adenosyl-L-methionine-dependent methyltransferases"/>
    <property type="match status" value="1"/>
</dbReference>
<organism evidence="7 8">
    <name type="scientific">Jiulongibacter sediminis</name>
    <dbReference type="NCBI Taxonomy" id="1605367"/>
    <lineage>
        <taxon>Bacteria</taxon>
        <taxon>Pseudomonadati</taxon>
        <taxon>Bacteroidota</taxon>
        <taxon>Cytophagia</taxon>
        <taxon>Cytophagales</taxon>
        <taxon>Leadbetterellaceae</taxon>
        <taxon>Jiulongibacter</taxon>
    </lineage>
</organism>
<dbReference type="Proteomes" id="UP000050454">
    <property type="component" value="Unassembled WGS sequence"/>
</dbReference>
<gene>
    <name evidence="7" type="ORF">AFM12_02630</name>
</gene>
<evidence type="ECO:0000313" key="8">
    <source>
        <dbReference type="Proteomes" id="UP000050454"/>
    </source>
</evidence>
<comment type="caution">
    <text evidence="7">The sequence shown here is derived from an EMBL/GenBank/DDBJ whole genome shotgun (WGS) entry which is preliminary data.</text>
</comment>
<dbReference type="PANTHER" id="PTHR33841:SF1">
    <property type="entry name" value="DNA METHYLTRANSFERASE A"/>
    <property type="match status" value="1"/>
</dbReference>
<proteinExistence type="predicted"/>
<dbReference type="InterPro" id="IPR002052">
    <property type="entry name" value="DNA_methylase_N6_adenine_CS"/>
</dbReference>
<dbReference type="Pfam" id="PF07669">
    <property type="entry name" value="Eco57I"/>
    <property type="match status" value="1"/>
</dbReference>
<evidence type="ECO:0000313" key="7">
    <source>
        <dbReference type="EMBL" id="KPM49518.1"/>
    </source>
</evidence>
<dbReference type="PRINTS" id="PR00507">
    <property type="entry name" value="N12N6MTFRASE"/>
</dbReference>
<sequence>MINDLFSYLKFYSKKTLEVDKLLVSAFLYTNELTDRANGFLQDYLIHPEEPDFQDLSDFMAIHSLVDLEELVALFEFVISPAEKIVSGAVYTPKNIRNYILDKCLNDLDDLNSVMICDPACGCSGFLFSAARIIKHETKRAYYQIFAENLFGLDIQEYAITRSKILLNLLAISEGEINTEFQFNLFTGNSLSFHWAEHIEGFDGFTTIVGNPPYVCSRNIDDESKRLIFDWEVSSSGHPDLYIPFFQIGYENLKPDGKLGFITMNTFFKSVNGRALRQYFEDKSILLQILDFGSNQIFQSKSTYTCICIIQKAESNEIKFATGDKNFLDKKILFHSIPYTKLNHRNGWNLRHHDLLSQIENTGQPFGELYSTRNGIATLKNHIYIFTEIKEDRDYYYLENGAVYPIEKEICKDIINPNKFTKATSIDQLTEKVIFPYSFDDSGHARLISEHKMKEEYPKAYEYLKSKKELLASRDKGNGKYENWYAYGRNQSLEKYKFKMFFPHITPHIPNYTISTDENLLFYNGIAVVSEKEQELNFLKKLMSSDLFWFYVIHSSKPYGSGYFSLSRNYIKGFGVAEFSEEEKSDIAHLEQPVVNELINRKYGIDPYV</sequence>
<dbReference type="Gene3D" id="3.40.50.150">
    <property type="entry name" value="Vaccinia Virus protein VP39"/>
    <property type="match status" value="1"/>
</dbReference>
<dbReference type="GO" id="GO:0009007">
    <property type="term" value="F:site-specific DNA-methyltransferase (adenine-specific) activity"/>
    <property type="evidence" value="ECO:0007669"/>
    <property type="project" value="UniProtKB-EC"/>
</dbReference>
<evidence type="ECO:0000256" key="2">
    <source>
        <dbReference type="ARBA" id="ARBA00022603"/>
    </source>
</evidence>
<dbReference type="PANTHER" id="PTHR33841">
    <property type="entry name" value="DNA METHYLTRANSFERASE YEEA-RELATED"/>
    <property type="match status" value="1"/>
</dbReference>
<dbReference type="EMBL" id="LGTQ01000005">
    <property type="protein sequence ID" value="KPM49518.1"/>
    <property type="molecule type" value="Genomic_DNA"/>
</dbReference>
<evidence type="ECO:0000256" key="5">
    <source>
        <dbReference type="ARBA" id="ARBA00047942"/>
    </source>
</evidence>
<feature type="domain" description="Type II methyltransferase M.TaqI-like" evidence="6">
    <location>
        <begin position="148"/>
        <end position="298"/>
    </location>
</feature>